<reference evidence="1" key="1">
    <citation type="submission" date="2017-03" db="EMBL/GenBank/DDBJ databases">
        <title>The mitochondrial genome of the carnivorous plant Utricularia reniformis (Lentibulariaceae): structure, comparative analysis and evolutionary landmarks.</title>
        <authorList>
            <person name="Silva S.R."/>
            <person name="Alvarenga D.O."/>
            <person name="Michael T.P."/>
            <person name="Miranda V.F.O."/>
            <person name="Varani A.M."/>
        </authorList>
    </citation>
    <scope>NUCLEOTIDE SEQUENCE</scope>
</reference>
<sequence length="32" mass="3532">MVAATTRQLKPNANLAVNMLRFSAFGRTSYSD</sequence>
<proteinExistence type="predicted"/>
<gene>
    <name evidence="1" type="ORF">AEK19_MT0615</name>
</gene>
<organism evidence="1">
    <name type="scientific">Utricularia reniformis</name>
    <dbReference type="NCBI Taxonomy" id="192314"/>
    <lineage>
        <taxon>Eukaryota</taxon>
        <taxon>Viridiplantae</taxon>
        <taxon>Streptophyta</taxon>
        <taxon>Embryophyta</taxon>
        <taxon>Tracheophyta</taxon>
        <taxon>Spermatophyta</taxon>
        <taxon>Magnoliopsida</taxon>
        <taxon>eudicotyledons</taxon>
        <taxon>Gunneridae</taxon>
        <taxon>Pentapetalae</taxon>
        <taxon>asterids</taxon>
        <taxon>lamiids</taxon>
        <taxon>Lamiales</taxon>
        <taxon>Lentibulariaceae</taxon>
        <taxon>Utricularia</taxon>
    </lineage>
</organism>
<geneLocation type="mitochondrion" evidence="1"/>
<keyword evidence="1" id="KW-0496">Mitochondrion</keyword>
<dbReference type="EMBL" id="KY774314">
    <property type="protein sequence ID" value="ART30870.1"/>
    <property type="molecule type" value="Genomic_DNA"/>
</dbReference>
<accession>A0A1Y0B0E9</accession>
<evidence type="ECO:0000313" key="1">
    <source>
        <dbReference type="EMBL" id="ART30870.1"/>
    </source>
</evidence>
<dbReference type="AlphaFoldDB" id="A0A1Y0B0E9"/>
<name>A0A1Y0B0E9_9LAMI</name>
<protein>
    <submittedName>
        <fullName evidence="1">Uncharacterized protein</fullName>
    </submittedName>
</protein>